<keyword evidence="3" id="KW-0732">Signal</keyword>
<evidence type="ECO:0000313" key="4">
    <source>
        <dbReference type="EMBL" id="MDT9598488.1"/>
    </source>
</evidence>
<dbReference type="PANTHER" id="PTHR40841">
    <property type="entry name" value="SIDEROPHORE TRIACETYLFUSARININE C ESTERASE"/>
    <property type="match status" value="1"/>
</dbReference>
<keyword evidence="2 4" id="KW-0378">Hydrolase</keyword>
<gene>
    <name evidence="4" type="ORF">RQX22_05940</name>
</gene>
<name>A0ABU3Q4Z4_9SPHN</name>
<dbReference type="InterPro" id="IPR029058">
    <property type="entry name" value="AB_hydrolase_fold"/>
</dbReference>
<feature type="signal peptide" evidence="3">
    <location>
        <begin position="1"/>
        <end position="32"/>
    </location>
</feature>
<feature type="chain" id="PRO_5045529082" evidence="3">
    <location>
        <begin position="33"/>
        <end position="326"/>
    </location>
</feature>
<dbReference type="PANTHER" id="PTHR40841:SF2">
    <property type="entry name" value="SIDEROPHORE-DEGRADING ESTERASE (EUROFUNG)"/>
    <property type="match status" value="1"/>
</dbReference>
<proteinExistence type="inferred from homology"/>
<evidence type="ECO:0000256" key="2">
    <source>
        <dbReference type="ARBA" id="ARBA00022801"/>
    </source>
</evidence>
<comment type="similarity">
    <text evidence="1">Belongs to the esterase D family.</text>
</comment>
<organism evidence="4 5">
    <name type="scientific">Sphingosinicella rhizophila</name>
    <dbReference type="NCBI Taxonomy" id="3050082"/>
    <lineage>
        <taxon>Bacteria</taxon>
        <taxon>Pseudomonadati</taxon>
        <taxon>Pseudomonadota</taxon>
        <taxon>Alphaproteobacteria</taxon>
        <taxon>Sphingomonadales</taxon>
        <taxon>Sphingosinicellaceae</taxon>
        <taxon>Sphingosinicella</taxon>
    </lineage>
</organism>
<comment type="caution">
    <text evidence="4">The sequence shown here is derived from an EMBL/GenBank/DDBJ whole genome shotgun (WGS) entry which is preliminary data.</text>
</comment>
<dbReference type="InterPro" id="IPR000801">
    <property type="entry name" value="Esterase-like"/>
</dbReference>
<sequence length="326" mass="35526">MKMGSPMRKYLISSWMACTGMALLAAGAPAAAQPATGAADATAANPVVLPQTQEIAMRSKAGLDYRIFVYVPATPPPPSGFPIIYVVDGNAWFTPMAHMMRLMANKLSGISPAIVVGIGYPSDVPFNQLRRFYDFIPDMPLLEKVPPGYTPPKIGGGDQFLRFIREELEPDIERRFSVDKAKRTLFGHSLGCSFAFHVLFSDSGAFQNYVCASPSLHFNGDYILKESERFIKAAASKPVAATLLYAVAEYDEKLPPSIPPELAERMAAELKRASVVTSGRALNVRLQKVPGLKTTFLEIMGENHLSEVPVLINRMLPLVLAPDGKP</sequence>
<reference evidence="4 5" key="1">
    <citation type="submission" date="2023-05" db="EMBL/GenBank/DDBJ databases">
        <authorList>
            <person name="Guo Y."/>
        </authorList>
    </citation>
    <scope>NUCLEOTIDE SEQUENCE [LARGE SCALE GENOMIC DNA]</scope>
    <source>
        <strain evidence="4 5">GR2756</strain>
    </source>
</reference>
<dbReference type="SUPFAM" id="SSF53474">
    <property type="entry name" value="alpha/beta-Hydrolases"/>
    <property type="match status" value="1"/>
</dbReference>
<dbReference type="Pfam" id="PF00756">
    <property type="entry name" value="Esterase"/>
    <property type="match status" value="1"/>
</dbReference>
<dbReference type="Proteomes" id="UP001259572">
    <property type="component" value="Unassembled WGS sequence"/>
</dbReference>
<protein>
    <submittedName>
        <fullName evidence="4">Alpha/beta hydrolase-fold protein</fullName>
    </submittedName>
</protein>
<dbReference type="Gene3D" id="3.40.50.1820">
    <property type="entry name" value="alpha/beta hydrolase"/>
    <property type="match status" value="1"/>
</dbReference>
<evidence type="ECO:0000313" key="5">
    <source>
        <dbReference type="Proteomes" id="UP001259572"/>
    </source>
</evidence>
<evidence type="ECO:0000256" key="3">
    <source>
        <dbReference type="SAM" id="SignalP"/>
    </source>
</evidence>
<accession>A0ABU3Q4Z4</accession>
<keyword evidence="5" id="KW-1185">Reference proteome</keyword>
<dbReference type="RefSeq" id="WP_315724538.1">
    <property type="nucleotide sequence ID" value="NZ_JAVUPU010000002.1"/>
</dbReference>
<dbReference type="GO" id="GO:0016787">
    <property type="term" value="F:hydrolase activity"/>
    <property type="evidence" value="ECO:0007669"/>
    <property type="project" value="UniProtKB-KW"/>
</dbReference>
<evidence type="ECO:0000256" key="1">
    <source>
        <dbReference type="ARBA" id="ARBA00005622"/>
    </source>
</evidence>
<dbReference type="EMBL" id="JAVUPU010000002">
    <property type="protein sequence ID" value="MDT9598488.1"/>
    <property type="molecule type" value="Genomic_DNA"/>
</dbReference>
<dbReference type="InterPro" id="IPR052558">
    <property type="entry name" value="Siderophore_Hydrolase_D"/>
</dbReference>